<comment type="caution">
    <text evidence="1">The sequence shown here is derived from an EMBL/GenBank/DDBJ whole genome shotgun (WGS) entry which is preliminary data.</text>
</comment>
<evidence type="ECO:0000313" key="1">
    <source>
        <dbReference type="EMBL" id="CAK6964244.1"/>
    </source>
</evidence>
<sequence length="67" mass="7259">MIQLPSHACVLATSLQPAASSLQSPATAARYATWSGPFFVPFCPRRESSPIPLFQLLLLSSSTLRLQ</sequence>
<dbReference type="AlphaFoldDB" id="A0AAV1NZJ2"/>
<dbReference type="Proteomes" id="UP001314229">
    <property type="component" value="Unassembled WGS sequence"/>
</dbReference>
<reference evidence="1 2" key="1">
    <citation type="submission" date="2024-01" db="EMBL/GenBank/DDBJ databases">
        <authorList>
            <person name="Alioto T."/>
            <person name="Alioto T."/>
            <person name="Gomez Garrido J."/>
        </authorList>
    </citation>
    <scope>NUCLEOTIDE SEQUENCE [LARGE SCALE GENOMIC DNA]</scope>
</reference>
<keyword evidence="2" id="KW-1185">Reference proteome</keyword>
<organism evidence="1 2">
    <name type="scientific">Scomber scombrus</name>
    <name type="common">Atlantic mackerel</name>
    <name type="synonym">Scomber vernalis</name>
    <dbReference type="NCBI Taxonomy" id="13677"/>
    <lineage>
        <taxon>Eukaryota</taxon>
        <taxon>Metazoa</taxon>
        <taxon>Chordata</taxon>
        <taxon>Craniata</taxon>
        <taxon>Vertebrata</taxon>
        <taxon>Euteleostomi</taxon>
        <taxon>Actinopterygii</taxon>
        <taxon>Neopterygii</taxon>
        <taxon>Teleostei</taxon>
        <taxon>Neoteleostei</taxon>
        <taxon>Acanthomorphata</taxon>
        <taxon>Pelagiaria</taxon>
        <taxon>Scombriformes</taxon>
        <taxon>Scombridae</taxon>
        <taxon>Scomber</taxon>
    </lineage>
</organism>
<gene>
    <name evidence="1" type="ORF">FSCOSCO3_A034455</name>
</gene>
<dbReference type="EMBL" id="CAWUFR010000070">
    <property type="protein sequence ID" value="CAK6964244.1"/>
    <property type="molecule type" value="Genomic_DNA"/>
</dbReference>
<protein>
    <submittedName>
        <fullName evidence="1">Uncharacterized protein</fullName>
    </submittedName>
</protein>
<evidence type="ECO:0000313" key="2">
    <source>
        <dbReference type="Proteomes" id="UP001314229"/>
    </source>
</evidence>
<name>A0AAV1NZJ2_SCOSC</name>
<accession>A0AAV1NZJ2</accession>
<proteinExistence type="predicted"/>